<dbReference type="InterPro" id="IPR020569">
    <property type="entry name" value="UPF0029_Impact_CS"/>
</dbReference>
<proteinExistence type="inferred from homology"/>
<dbReference type="InterPro" id="IPR020568">
    <property type="entry name" value="Ribosomal_Su5_D2-typ_SF"/>
</dbReference>
<dbReference type="PROSITE" id="PS00910">
    <property type="entry name" value="UPF0029"/>
    <property type="match status" value="1"/>
</dbReference>
<evidence type="ECO:0000256" key="1">
    <source>
        <dbReference type="ARBA" id="ARBA00007665"/>
    </source>
</evidence>
<dbReference type="InterPro" id="IPR001498">
    <property type="entry name" value="Impact_N"/>
</dbReference>
<dbReference type="EMBL" id="JAHQCW010000027">
    <property type="protein sequence ID" value="MBU9737923.1"/>
    <property type="molecule type" value="Genomic_DNA"/>
</dbReference>
<dbReference type="GO" id="GO:0005737">
    <property type="term" value="C:cytoplasm"/>
    <property type="evidence" value="ECO:0007669"/>
    <property type="project" value="TreeGrafter"/>
</dbReference>
<accession>A0A949K7I5</accession>
<comment type="similarity">
    <text evidence="1">Belongs to the IMPACT family.</text>
</comment>
<dbReference type="PANTHER" id="PTHR16301:SF20">
    <property type="entry name" value="IMPACT FAMILY MEMBER YIGZ"/>
    <property type="match status" value="1"/>
</dbReference>
<comment type="caution">
    <text evidence="4">The sequence shown here is derived from an EMBL/GenBank/DDBJ whole genome shotgun (WGS) entry which is preliminary data.</text>
</comment>
<name>A0A949K7I5_9FIRM</name>
<dbReference type="Pfam" id="PF09186">
    <property type="entry name" value="DUF1949"/>
    <property type="match status" value="1"/>
</dbReference>
<dbReference type="GO" id="GO:0006446">
    <property type="term" value="P:regulation of translational initiation"/>
    <property type="evidence" value="ECO:0007669"/>
    <property type="project" value="TreeGrafter"/>
</dbReference>
<protein>
    <submittedName>
        <fullName evidence="4">YigZ family protein</fullName>
    </submittedName>
</protein>
<dbReference type="InterPro" id="IPR035647">
    <property type="entry name" value="EFG_III/V"/>
</dbReference>
<dbReference type="PANTHER" id="PTHR16301">
    <property type="entry name" value="IMPACT-RELATED"/>
    <property type="match status" value="1"/>
</dbReference>
<evidence type="ECO:0000259" key="3">
    <source>
        <dbReference type="Pfam" id="PF09186"/>
    </source>
</evidence>
<gene>
    <name evidence="4" type="ORF">KTH89_15370</name>
</gene>
<evidence type="ECO:0000313" key="4">
    <source>
        <dbReference type="EMBL" id="MBU9737923.1"/>
    </source>
</evidence>
<sequence length="220" mass="24145">MEIKSCTVYRGGQGEIIEKKSRFIAVIEPAASEDEALMVLERLRKKYWDASHHCYAYIIGQKNSLMRCSDDGEPAQTAGRPILDVLTGASLHNVIAVVIRYFGGTLLGTGGLVRAYSRAAQEGLAQSVIIEKKPGCQLTISCDYTDMGKIQYLLAQNEIPTLDSVYTDTVTLHVLFPLDRFPSLKADIMEAAGGRPVFSEPLTVTYANVDGEVLILDKEI</sequence>
<dbReference type="InterPro" id="IPR015269">
    <property type="entry name" value="UPF0029_Impact_C"/>
</dbReference>
<dbReference type="Gene3D" id="3.30.230.30">
    <property type="entry name" value="Impact, N-terminal domain"/>
    <property type="match status" value="1"/>
</dbReference>
<dbReference type="NCBIfam" id="TIGR00257">
    <property type="entry name" value="IMPACT_YIGZ"/>
    <property type="match status" value="1"/>
</dbReference>
<dbReference type="InterPro" id="IPR015796">
    <property type="entry name" value="Impact_YigZ-like"/>
</dbReference>
<feature type="domain" description="Impact N-terminal" evidence="2">
    <location>
        <begin position="19"/>
        <end position="123"/>
    </location>
</feature>
<dbReference type="SUPFAM" id="SSF54211">
    <property type="entry name" value="Ribosomal protein S5 domain 2-like"/>
    <property type="match status" value="1"/>
</dbReference>
<evidence type="ECO:0000313" key="5">
    <source>
        <dbReference type="Proteomes" id="UP000712157"/>
    </source>
</evidence>
<evidence type="ECO:0000259" key="2">
    <source>
        <dbReference type="Pfam" id="PF01205"/>
    </source>
</evidence>
<feature type="domain" description="UPF0029" evidence="3">
    <location>
        <begin position="140"/>
        <end position="195"/>
    </location>
</feature>
<dbReference type="RefSeq" id="WP_158342617.1">
    <property type="nucleotide sequence ID" value="NZ_JAHQCW010000027.1"/>
</dbReference>
<keyword evidence="5" id="KW-1185">Reference proteome</keyword>
<dbReference type="Proteomes" id="UP000712157">
    <property type="component" value="Unassembled WGS sequence"/>
</dbReference>
<dbReference type="AlphaFoldDB" id="A0A949K7I5"/>
<dbReference type="SUPFAM" id="SSF54980">
    <property type="entry name" value="EF-G C-terminal domain-like"/>
    <property type="match status" value="1"/>
</dbReference>
<dbReference type="InterPro" id="IPR023582">
    <property type="entry name" value="Impact"/>
</dbReference>
<organism evidence="4 5">
    <name type="scientific">Diplocloster agilis</name>
    <dbReference type="NCBI Taxonomy" id="2850323"/>
    <lineage>
        <taxon>Bacteria</taxon>
        <taxon>Bacillati</taxon>
        <taxon>Bacillota</taxon>
        <taxon>Clostridia</taxon>
        <taxon>Lachnospirales</taxon>
        <taxon>Lachnospiraceae</taxon>
        <taxon>Diplocloster</taxon>
    </lineage>
</organism>
<dbReference type="Gene3D" id="3.30.70.240">
    <property type="match status" value="1"/>
</dbReference>
<dbReference type="Pfam" id="PF01205">
    <property type="entry name" value="Impact_N"/>
    <property type="match status" value="1"/>
</dbReference>
<dbReference type="InterPro" id="IPR036956">
    <property type="entry name" value="Impact_N_sf"/>
</dbReference>
<reference evidence="4" key="1">
    <citation type="submission" date="2021-06" db="EMBL/GenBank/DDBJ databases">
        <title>Description of novel taxa of the family Lachnospiraceae.</title>
        <authorList>
            <person name="Chaplin A.V."/>
            <person name="Sokolova S.R."/>
            <person name="Pikina A.P."/>
            <person name="Korzhanova M."/>
            <person name="Belova V."/>
            <person name="Korostin D."/>
            <person name="Efimov B.A."/>
        </authorList>
    </citation>
    <scope>NUCLEOTIDE SEQUENCE</scope>
    <source>
        <strain evidence="4">ASD5720</strain>
    </source>
</reference>